<evidence type="ECO:0000313" key="4">
    <source>
        <dbReference type="EMBL" id="SMF00148.1"/>
    </source>
</evidence>
<reference evidence="5" key="1">
    <citation type="submission" date="2017-04" db="EMBL/GenBank/DDBJ databases">
        <authorList>
            <person name="Varghese N."/>
            <person name="Submissions S."/>
        </authorList>
    </citation>
    <scope>NUCLEOTIDE SEQUENCE [LARGE SCALE GENOMIC DNA]</scope>
    <source>
        <strain evidence="5">RKEM611</strain>
    </source>
</reference>
<dbReference type="CDD" id="cd04584">
    <property type="entry name" value="CBS_pair_AcuB_like"/>
    <property type="match status" value="1"/>
</dbReference>
<dbReference type="InterPro" id="IPR000644">
    <property type="entry name" value="CBS_dom"/>
</dbReference>
<evidence type="ECO:0000259" key="3">
    <source>
        <dbReference type="PROSITE" id="PS51371"/>
    </source>
</evidence>
<feature type="domain" description="CBS" evidence="3">
    <location>
        <begin position="14"/>
        <end position="72"/>
    </location>
</feature>
<dbReference type="Gene3D" id="3.10.580.10">
    <property type="entry name" value="CBS-domain"/>
    <property type="match status" value="1"/>
</dbReference>
<evidence type="ECO:0000313" key="5">
    <source>
        <dbReference type="Proteomes" id="UP000192907"/>
    </source>
</evidence>
<dbReference type="RefSeq" id="WP_132316237.1">
    <property type="nucleotide sequence ID" value="NZ_FWZT01000003.1"/>
</dbReference>
<evidence type="ECO:0000256" key="1">
    <source>
        <dbReference type="ARBA" id="ARBA00022737"/>
    </source>
</evidence>
<evidence type="ECO:0000256" key="2">
    <source>
        <dbReference type="PROSITE-ProRule" id="PRU00703"/>
    </source>
</evidence>
<dbReference type="PROSITE" id="PS51371">
    <property type="entry name" value="CBS"/>
    <property type="match status" value="2"/>
</dbReference>
<protein>
    <submittedName>
        <fullName evidence="4">CBS domain-containing protein</fullName>
    </submittedName>
</protein>
<dbReference type="PANTHER" id="PTHR48108:SF26">
    <property type="entry name" value="CBS DOMAIN-CONTAINING PROTEIN DDB_G0289609"/>
    <property type="match status" value="1"/>
</dbReference>
<dbReference type="OrthoDB" id="9794094at2"/>
<proteinExistence type="predicted"/>
<dbReference type="SMART" id="SM00116">
    <property type="entry name" value="CBS"/>
    <property type="match status" value="2"/>
</dbReference>
<dbReference type="EMBL" id="FWZT01000003">
    <property type="protein sequence ID" value="SMF00148.1"/>
    <property type="molecule type" value="Genomic_DNA"/>
</dbReference>
<keyword evidence="1" id="KW-0677">Repeat</keyword>
<gene>
    <name evidence="4" type="ORF">SAMN06296036_10378</name>
</gene>
<keyword evidence="2" id="KW-0129">CBS domain</keyword>
<accession>A0A1Y6BC05</accession>
<organism evidence="4 5">
    <name type="scientific">Pseudobacteriovorax antillogorgiicola</name>
    <dbReference type="NCBI Taxonomy" id="1513793"/>
    <lineage>
        <taxon>Bacteria</taxon>
        <taxon>Pseudomonadati</taxon>
        <taxon>Bdellovibrionota</taxon>
        <taxon>Oligoflexia</taxon>
        <taxon>Oligoflexales</taxon>
        <taxon>Pseudobacteriovoracaceae</taxon>
        <taxon>Pseudobacteriovorax</taxon>
    </lineage>
</organism>
<dbReference type="SUPFAM" id="SSF54631">
    <property type="entry name" value="CBS-domain pair"/>
    <property type="match status" value="1"/>
</dbReference>
<dbReference type="Proteomes" id="UP000192907">
    <property type="component" value="Unassembled WGS sequence"/>
</dbReference>
<dbReference type="STRING" id="1513793.SAMN06296036_10378"/>
<sequence>MSKIRTNHPVSEIMTREPVAIDRTTKVSEVAKIFSENSFTHLPVLESGRLVGIVSLSDLLRVSYSDSFGQDERQVWAVLDNMKTIDDLMTQNPTTINPKATLRDAAKVLARESFHSLPVVDTKNEDFLGIITTTDIMEYLAEA</sequence>
<feature type="domain" description="CBS" evidence="3">
    <location>
        <begin position="89"/>
        <end position="143"/>
    </location>
</feature>
<keyword evidence="5" id="KW-1185">Reference proteome</keyword>
<dbReference type="PANTHER" id="PTHR48108">
    <property type="entry name" value="CBS DOMAIN-CONTAINING PROTEIN CBSX2, CHLOROPLASTIC"/>
    <property type="match status" value="1"/>
</dbReference>
<name>A0A1Y6BC05_9BACT</name>
<dbReference type="Pfam" id="PF00571">
    <property type="entry name" value="CBS"/>
    <property type="match status" value="2"/>
</dbReference>
<dbReference type="AlphaFoldDB" id="A0A1Y6BC05"/>
<dbReference type="InterPro" id="IPR051462">
    <property type="entry name" value="CBS_domain-containing"/>
</dbReference>
<dbReference type="InterPro" id="IPR046342">
    <property type="entry name" value="CBS_dom_sf"/>
</dbReference>